<gene>
    <name evidence="1" type="ORF">SVIM_LOCUS108848</name>
</gene>
<proteinExistence type="predicted"/>
<dbReference type="EMBL" id="CAADRP010000557">
    <property type="protein sequence ID" value="VFU29562.1"/>
    <property type="molecule type" value="Genomic_DNA"/>
</dbReference>
<accession>A0A6N2L2M5</accession>
<organism evidence="1">
    <name type="scientific">Salix viminalis</name>
    <name type="common">Common osier</name>
    <name type="synonym">Basket willow</name>
    <dbReference type="NCBI Taxonomy" id="40686"/>
    <lineage>
        <taxon>Eukaryota</taxon>
        <taxon>Viridiplantae</taxon>
        <taxon>Streptophyta</taxon>
        <taxon>Embryophyta</taxon>
        <taxon>Tracheophyta</taxon>
        <taxon>Spermatophyta</taxon>
        <taxon>Magnoliopsida</taxon>
        <taxon>eudicotyledons</taxon>
        <taxon>Gunneridae</taxon>
        <taxon>Pentapetalae</taxon>
        <taxon>rosids</taxon>
        <taxon>fabids</taxon>
        <taxon>Malpighiales</taxon>
        <taxon>Salicaceae</taxon>
        <taxon>Saliceae</taxon>
        <taxon>Salix</taxon>
    </lineage>
</organism>
<dbReference type="AlphaFoldDB" id="A0A6N2L2M5"/>
<protein>
    <submittedName>
        <fullName evidence="1">Uncharacterized protein</fullName>
    </submittedName>
</protein>
<sequence length="153" mass="16980">MMCQSGGGGGTIMVLCRLVMKKALMCFASNTDQLFDHFCNFNNFDFFGEIIVRGLDDTRHSCSILNVSALVLNDNERHGNLKVQQIIELHESAVAIRQKVYPSLQNHEDDAEEGGNQLKFRFITVCFPPAGEGSVFAQTLPAFAFKLVIFSEG</sequence>
<name>A0A6N2L2M5_SALVM</name>
<reference evidence="1" key="1">
    <citation type="submission" date="2019-03" db="EMBL/GenBank/DDBJ databases">
        <authorList>
            <person name="Mank J."/>
            <person name="Almeida P."/>
        </authorList>
    </citation>
    <scope>NUCLEOTIDE SEQUENCE</scope>
    <source>
        <strain evidence="1">78183</strain>
    </source>
</reference>
<evidence type="ECO:0000313" key="1">
    <source>
        <dbReference type="EMBL" id="VFU29562.1"/>
    </source>
</evidence>